<name>A0A4Q2SIY3_9ACTN</name>
<reference evidence="1 2" key="1">
    <citation type="submission" date="2019-01" db="EMBL/GenBank/DDBJ databases">
        <title>Novel species of Nocardioides.</title>
        <authorList>
            <person name="Liu Q."/>
            <person name="X Y.-H."/>
        </authorList>
    </citation>
    <scope>NUCLEOTIDE SEQUENCE [LARGE SCALE GENOMIC DNA]</scope>
    <source>
        <strain evidence="1 2">HLT2-9</strain>
    </source>
</reference>
<evidence type="ECO:0000313" key="1">
    <source>
        <dbReference type="EMBL" id="RYC03828.1"/>
    </source>
</evidence>
<comment type="caution">
    <text evidence="1">The sequence shown here is derived from an EMBL/GenBank/DDBJ whole genome shotgun (WGS) entry which is preliminary data.</text>
</comment>
<protein>
    <submittedName>
        <fullName evidence="1">Uncharacterized protein</fullName>
    </submittedName>
</protein>
<proteinExistence type="predicted"/>
<dbReference type="Proteomes" id="UP000291101">
    <property type="component" value="Unassembled WGS sequence"/>
</dbReference>
<dbReference type="OrthoDB" id="517253at2"/>
<dbReference type="RefSeq" id="WP_129428967.1">
    <property type="nucleotide sequence ID" value="NZ_SDWV01000034.1"/>
</dbReference>
<gene>
    <name evidence="1" type="ORF">EUA94_21510</name>
</gene>
<sequence>MTIENTAWQLEDFVDSLVVELDKTRETLAVKAVNKPLSYSVKEVSLDLQTFPSYDGDQVRFVTAQPGQEGASKITIQLNSITDQQVRATTKMPGARTDIPIGRIPVDKATKKTLRKLGVQSVDDLEHLKQRNVDLDQVGDGDIDYTTLNKQIQKSRRDQAPPVVTAVSLGLDEDRRPCLLVQGTNLSVNPAFPPVAALNQRVVEVVSRSNEELQLRLEHDLEADNELVVALDEFSVVKVNVKAR</sequence>
<organism evidence="1 2">
    <name type="scientific">Nocardioides zhouii</name>
    <dbReference type="NCBI Taxonomy" id="1168729"/>
    <lineage>
        <taxon>Bacteria</taxon>
        <taxon>Bacillati</taxon>
        <taxon>Actinomycetota</taxon>
        <taxon>Actinomycetes</taxon>
        <taxon>Propionibacteriales</taxon>
        <taxon>Nocardioidaceae</taxon>
        <taxon>Nocardioides</taxon>
    </lineage>
</organism>
<dbReference type="AlphaFoldDB" id="A0A4Q2SIY3"/>
<evidence type="ECO:0000313" key="2">
    <source>
        <dbReference type="Proteomes" id="UP000291101"/>
    </source>
</evidence>
<keyword evidence="2" id="KW-1185">Reference proteome</keyword>
<accession>A0A4Q2SIY3</accession>
<dbReference type="EMBL" id="SDWV01000034">
    <property type="protein sequence ID" value="RYC03828.1"/>
    <property type="molecule type" value="Genomic_DNA"/>
</dbReference>